<proteinExistence type="predicted"/>
<keyword evidence="3" id="KW-0969">Cilium</keyword>
<evidence type="ECO:0000313" key="3">
    <source>
        <dbReference type="EMBL" id="TPW35855.1"/>
    </source>
</evidence>
<keyword evidence="3" id="KW-0966">Cell projection</keyword>
<feature type="transmembrane region" description="Helical" evidence="2">
    <location>
        <begin position="38"/>
        <end position="59"/>
    </location>
</feature>
<evidence type="ECO:0000256" key="1">
    <source>
        <dbReference type="SAM" id="MobiDB-lite"/>
    </source>
</evidence>
<feature type="compositionally biased region" description="Basic and acidic residues" evidence="1">
    <location>
        <begin position="395"/>
        <end position="405"/>
    </location>
</feature>
<gene>
    <name evidence="3" type="ORF">E3202_02715</name>
</gene>
<keyword evidence="2" id="KW-0472">Membrane</keyword>
<feature type="transmembrane region" description="Helical" evidence="2">
    <location>
        <begin position="135"/>
        <end position="156"/>
    </location>
</feature>
<keyword evidence="3" id="KW-0282">Flagellum</keyword>
<feature type="transmembrane region" description="Helical" evidence="2">
    <location>
        <begin position="187"/>
        <end position="207"/>
    </location>
</feature>
<protein>
    <submittedName>
        <fullName evidence="3">Flagellar motor protein MotA</fullName>
    </submittedName>
</protein>
<accession>A0A506UR83</accession>
<keyword evidence="2" id="KW-1133">Transmembrane helix</keyword>
<keyword evidence="4" id="KW-1185">Reference proteome</keyword>
<dbReference type="Proteomes" id="UP000315037">
    <property type="component" value="Unassembled WGS sequence"/>
</dbReference>
<reference evidence="3 4" key="1">
    <citation type="submission" date="2019-03" db="EMBL/GenBank/DDBJ databases">
        <title>The complete genome sequence of Neokomagataea sp. Jb2 NBRC113641.</title>
        <authorList>
            <person name="Chua K.-O."/>
            <person name="Chan K.-G."/>
            <person name="See-Too W.-S."/>
        </authorList>
    </citation>
    <scope>NUCLEOTIDE SEQUENCE [LARGE SCALE GENOMIC DNA]</scope>
    <source>
        <strain evidence="3 4">Jb2</strain>
    </source>
</reference>
<evidence type="ECO:0000313" key="4">
    <source>
        <dbReference type="Proteomes" id="UP000315037"/>
    </source>
</evidence>
<evidence type="ECO:0000256" key="2">
    <source>
        <dbReference type="SAM" id="Phobius"/>
    </source>
</evidence>
<feature type="transmembrane region" description="Helical" evidence="2">
    <location>
        <begin position="7"/>
        <end position="26"/>
    </location>
</feature>
<feature type="region of interest" description="Disordered" evidence="1">
    <location>
        <begin position="384"/>
        <end position="405"/>
    </location>
</feature>
<dbReference type="EMBL" id="SORZ01000001">
    <property type="protein sequence ID" value="TPW35855.1"/>
    <property type="molecule type" value="Genomic_DNA"/>
</dbReference>
<dbReference type="OrthoDB" id="9794540at2"/>
<dbReference type="RefSeq" id="WP_141450818.1">
    <property type="nucleotide sequence ID" value="NZ_CP038143.1"/>
</dbReference>
<comment type="caution">
    <text evidence="3">The sequence shown here is derived from an EMBL/GenBank/DDBJ whole genome shotgun (WGS) entry which is preliminary data.</text>
</comment>
<organism evidence="3 4">
    <name type="scientific">Oecophyllibacter saccharovorans</name>
    <dbReference type="NCBI Taxonomy" id="2558360"/>
    <lineage>
        <taxon>Bacteria</taxon>
        <taxon>Pseudomonadati</taxon>
        <taxon>Pseudomonadota</taxon>
        <taxon>Alphaproteobacteria</taxon>
        <taxon>Acetobacterales</taxon>
        <taxon>Acetobacteraceae</taxon>
        <taxon>Oecophyllibacter</taxon>
    </lineage>
</organism>
<sequence length="405" mass="44365">MTPPTRYLVRMGLFLIAILLVALIKFSVLSDAFASNPALNALILGVLVLGICWNFYLVLKLRPEVRWIALLRSPREGMAVPPPPQLLAPMAGLLTTQKSRTGHLVLSQQSANTLLDSVSSRLEEGRQISRYLTQLLIFLGLLGTFYGLILTMRSIADVIGNMNLATNDLLVMFDTVKGGLVHPLQGMATAFSASMFGLAGALVLGFLDLTAGQAQTRFFNELEEWLAGHTRYELPAELAREIAQDAAESAALGAEIGAQDATAAAARAGLLGGNTTNVLVEEVATSSYSTGGAGNLGASLSTWLPRVQDFMRLTTENVTLMQQNVTALRTLVRDGEESRRQHHEALRALTQAIEQLGEQTSATQILQQIERQLAALREDVRHAERREEHRHHHDDHRDSHHTRED</sequence>
<keyword evidence="2" id="KW-0812">Transmembrane</keyword>
<dbReference type="AlphaFoldDB" id="A0A506UR83"/>
<name>A0A506UR83_9PROT</name>